<dbReference type="EMBL" id="QJJX01000002">
    <property type="protein sequence ID" value="PXX24501.1"/>
    <property type="molecule type" value="Genomic_DNA"/>
</dbReference>
<evidence type="ECO:0000313" key="2">
    <source>
        <dbReference type="EMBL" id="PXX24501.1"/>
    </source>
</evidence>
<evidence type="ECO:0000313" key="3">
    <source>
        <dbReference type="Proteomes" id="UP000248314"/>
    </source>
</evidence>
<feature type="chain" id="PRO_5016285256" description="Phosphate-selective porin O/P" evidence="1">
    <location>
        <begin position="23"/>
        <end position="435"/>
    </location>
</feature>
<dbReference type="AlphaFoldDB" id="A0A318IIT3"/>
<sequence>MSKSITALLTLIAACSISTVQAQVNAADSVMNHVKGNRLSIGGYGEVAYSRNFYSDNQFRYRRPKLYAKDPSNGRFDIPHAVIYLGYDFGKGWSLGTEIEFEHTGTGSAVEIEADEGGEFESEIEKGGEVELEQFWIQKSFAKWANVKLGHFVVPVGLNNAHHEPLNFFTVYRPEGENTILPSTWHDTGIAFWGRLKDFKYQFQVVAGLNALLFGRDGWVHKGAGSAYEFKPANKYGFVVRVDNYSIPGLRLGVSGYMGQAMHNTSPNEMEGKGKPYDGVKAMTYIGALDFTYNKHNWIVRGQADYGYVSGAQRLSVAKANMQKSSPYDKTNVGKNAYAIGIEAGYDLFSQIVKMRADNQKFYLFARYETYDSHVAGALQPVYTYTARQRVAFGVNYFPIPQVVIKANYSNRMFKSGYNNEPSINIGVAYEGFFL</sequence>
<feature type="signal peptide" evidence="1">
    <location>
        <begin position="1"/>
        <end position="22"/>
    </location>
</feature>
<keyword evidence="1" id="KW-0732">Signal</keyword>
<dbReference type="PROSITE" id="PS51257">
    <property type="entry name" value="PROKAR_LIPOPROTEIN"/>
    <property type="match status" value="1"/>
</dbReference>
<dbReference type="OrthoDB" id="9768080at2"/>
<dbReference type="Proteomes" id="UP000248314">
    <property type="component" value="Unassembled WGS sequence"/>
</dbReference>
<reference evidence="2 3" key="1">
    <citation type="submission" date="2018-05" db="EMBL/GenBank/DDBJ databases">
        <title>Genomic Encyclopedia of Type Strains, Phase I: the one thousand microbial genomes (KMG-I) project.</title>
        <authorList>
            <person name="Kyrpides N."/>
        </authorList>
    </citation>
    <scope>NUCLEOTIDE SEQUENCE [LARGE SCALE GENOMIC DNA]</scope>
    <source>
        <strain evidence="2 3">DSM 15611</strain>
    </source>
</reference>
<proteinExistence type="predicted"/>
<name>A0A318IIT3_9BACT</name>
<dbReference type="Gene3D" id="2.40.160.10">
    <property type="entry name" value="Porin"/>
    <property type="match status" value="1"/>
</dbReference>
<dbReference type="RefSeq" id="WP_025815116.1">
    <property type="nucleotide sequence ID" value="NZ_BAIZ01000001.1"/>
</dbReference>
<dbReference type="InterPro" id="IPR023614">
    <property type="entry name" value="Porin_dom_sf"/>
</dbReference>
<evidence type="ECO:0000256" key="1">
    <source>
        <dbReference type="SAM" id="SignalP"/>
    </source>
</evidence>
<evidence type="ECO:0008006" key="4">
    <source>
        <dbReference type="Google" id="ProtNLM"/>
    </source>
</evidence>
<accession>A0A318IIT3</accession>
<protein>
    <recommendedName>
        <fullName evidence="4">Phosphate-selective porin O/P</fullName>
    </recommendedName>
</protein>
<comment type="caution">
    <text evidence="2">The sequence shown here is derived from an EMBL/GenBank/DDBJ whole genome shotgun (WGS) entry which is preliminary data.</text>
</comment>
<keyword evidence="3" id="KW-1185">Reference proteome</keyword>
<dbReference type="STRING" id="1122991.GCA_000613445_03207"/>
<organism evidence="2 3">
    <name type="scientific">Hoylesella shahii DSM 15611 = JCM 12083</name>
    <dbReference type="NCBI Taxonomy" id="1122991"/>
    <lineage>
        <taxon>Bacteria</taxon>
        <taxon>Pseudomonadati</taxon>
        <taxon>Bacteroidota</taxon>
        <taxon>Bacteroidia</taxon>
        <taxon>Bacteroidales</taxon>
        <taxon>Prevotellaceae</taxon>
        <taxon>Hoylesella</taxon>
    </lineage>
</organism>
<gene>
    <name evidence="2" type="ORF">EJ73_00307</name>
</gene>
<dbReference type="SUPFAM" id="SSF56935">
    <property type="entry name" value="Porins"/>
    <property type="match status" value="1"/>
</dbReference>